<organism evidence="1">
    <name type="scientific">Solanum chacoense</name>
    <name type="common">Chaco potato</name>
    <dbReference type="NCBI Taxonomy" id="4108"/>
    <lineage>
        <taxon>Eukaryota</taxon>
        <taxon>Viridiplantae</taxon>
        <taxon>Streptophyta</taxon>
        <taxon>Embryophyta</taxon>
        <taxon>Tracheophyta</taxon>
        <taxon>Spermatophyta</taxon>
        <taxon>Magnoliopsida</taxon>
        <taxon>eudicotyledons</taxon>
        <taxon>Gunneridae</taxon>
        <taxon>Pentapetalae</taxon>
        <taxon>asterids</taxon>
        <taxon>lamiids</taxon>
        <taxon>Solanales</taxon>
        <taxon>Solanaceae</taxon>
        <taxon>Solanoideae</taxon>
        <taxon>Solaneae</taxon>
        <taxon>Solanum</taxon>
    </lineage>
</organism>
<name>A0A0V0GIC8_SOLCH</name>
<sequence>RSEIVEKVDSWRITRVTAVLEESLNGHDGVVVGISGRRVTTKLGLTQQLNIQLHFGTSEKLLKTSNIVPSSFPCRKLIFLSDFLLFLRAVWKSP</sequence>
<accession>A0A0V0GIC8</accession>
<proteinExistence type="predicted"/>
<protein>
    <submittedName>
        <fullName evidence="1">Putative ovule protein</fullName>
    </submittedName>
</protein>
<evidence type="ECO:0000313" key="1">
    <source>
        <dbReference type="EMBL" id="JAP07672.1"/>
    </source>
</evidence>
<feature type="non-terminal residue" evidence="1">
    <location>
        <position position="1"/>
    </location>
</feature>
<reference evidence="1" key="1">
    <citation type="submission" date="2015-12" db="EMBL/GenBank/DDBJ databases">
        <title>Gene expression during late stages of embryo sac development: a critical building block for successful pollen-pistil interactions.</title>
        <authorList>
            <person name="Liu Y."/>
            <person name="Joly V."/>
            <person name="Sabar M."/>
            <person name="Matton D.P."/>
        </authorList>
    </citation>
    <scope>NUCLEOTIDE SEQUENCE</scope>
</reference>
<dbReference type="AlphaFoldDB" id="A0A0V0GIC8"/>
<dbReference type="EMBL" id="GEDG01038266">
    <property type="protein sequence ID" value="JAP07672.1"/>
    <property type="molecule type" value="Transcribed_RNA"/>
</dbReference>